<evidence type="ECO:0008006" key="2">
    <source>
        <dbReference type="Google" id="ProtNLM"/>
    </source>
</evidence>
<evidence type="ECO:0000313" key="1">
    <source>
        <dbReference type="EMBL" id="MPM92993.1"/>
    </source>
</evidence>
<comment type="caution">
    <text evidence="1">The sequence shown here is derived from an EMBL/GenBank/DDBJ whole genome shotgun (WGS) entry which is preliminary data.</text>
</comment>
<reference evidence="1" key="1">
    <citation type="submission" date="2019-08" db="EMBL/GenBank/DDBJ databases">
        <authorList>
            <person name="Kucharzyk K."/>
            <person name="Murdoch R.W."/>
            <person name="Higgins S."/>
            <person name="Loffler F."/>
        </authorList>
    </citation>
    <scope>NUCLEOTIDE SEQUENCE</scope>
</reference>
<name>A0A645DWK9_9ZZZZ</name>
<proteinExistence type="predicted"/>
<gene>
    <name evidence="1" type="ORF">SDC9_140129</name>
</gene>
<dbReference type="AlphaFoldDB" id="A0A645DWK9"/>
<dbReference type="InterPro" id="IPR001539">
    <property type="entry name" value="Peptidase_U32"/>
</dbReference>
<dbReference type="Pfam" id="PF01136">
    <property type="entry name" value="Peptidase_U32"/>
    <property type="match status" value="1"/>
</dbReference>
<accession>A0A645DWK9</accession>
<protein>
    <recommendedName>
        <fullName evidence="2">Peptidase U32 collagenase domain-containing protein</fullName>
    </recommendedName>
</protein>
<sequence length="289" mass="30632">MLPRAALNALRREALERLTALDTQNAAIACDGEEPTPPTPVPQGETRLFGVFSRLGQVPQGAPLDLAFLPLSELAARPKEAAALGIPLGADLPHVGVPDLAPAVAAGAKAVLIHNLGQLEGAKASGLAVYGGPELNTFNSDTLQTLTELGFTGATLSFELSFAQQRDLTRSLPCGIVAYGRLPLMTSENCLFKNENGCSGRCQLPATLTDRQGAAFVLIKDGDSCRNVLYNCHTLYLADRDEWKQNAFALLLFTTESAVDAADVITAYRGGPEAKPADLTRGLYNRGVE</sequence>
<dbReference type="EMBL" id="VSSQ01039859">
    <property type="protein sequence ID" value="MPM92993.1"/>
    <property type="molecule type" value="Genomic_DNA"/>
</dbReference>
<organism evidence="1">
    <name type="scientific">bioreactor metagenome</name>
    <dbReference type="NCBI Taxonomy" id="1076179"/>
    <lineage>
        <taxon>unclassified sequences</taxon>
        <taxon>metagenomes</taxon>
        <taxon>ecological metagenomes</taxon>
    </lineage>
</organism>